<proteinExistence type="predicted"/>
<evidence type="ECO:0000313" key="4">
    <source>
        <dbReference type="Proteomes" id="UP000255326"/>
    </source>
</evidence>
<dbReference type="InterPro" id="IPR011761">
    <property type="entry name" value="ATP-grasp"/>
</dbReference>
<dbReference type="PROSITE" id="PS50975">
    <property type="entry name" value="ATP_GRASP"/>
    <property type="match status" value="1"/>
</dbReference>
<keyword evidence="4" id="KW-1185">Reference proteome</keyword>
<dbReference type="GO" id="GO:0046872">
    <property type="term" value="F:metal ion binding"/>
    <property type="evidence" value="ECO:0007669"/>
    <property type="project" value="InterPro"/>
</dbReference>
<feature type="domain" description="ATP-grasp" evidence="2">
    <location>
        <begin position="214"/>
        <end position="456"/>
    </location>
</feature>
<name>A0A370GW40_9BACI</name>
<dbReference type="AlphaFoldDB" id="A0A370GW40"/>
<dbReference type="RefSeq" id="WP_158538293.1">
    <property type="nucleotide sequence ID" value="NZ_QQAY01000001.1"/>
</dbReference>
<dbReference type="Pfam" id="PF14398">
    <property type="entry name" value="ATPgrasp_YheCD"/>
    <property type="match status" value="1"/>
</dbReference>
<dbReference type="SUPFAM" id="SSF56059">
    <property type="entry name" value="Glutathione synthetase ATP-binding domain-like"/>
    <property type="match status" value="1"/>
</dbReference>
<dbReference type="Gene3D" id="3.30.470.20">
    <property type="entry name" value="ATP-grasp fold, B domain"/>
    <property type="match status" value="1"/>
</dbReference>
<dbReference type="Proteomes" id="UP000255326">
    <property type="component" value="Unassembled WGS sequence"/>
</dbReference>
<dbReference type="EMBL" id="QQAY01000001">
    <property type="protein sequence ID" value="RDI47888.1"/>
    <property type="molecule type" value="Genomic_DNA"/>
</dbReference>
<organism evidence="3 4">
    <name type="scientific">Falsibacillus pallidus</name>
    <dbReference type="NCBI Taxonomy" id="493781"/>
    <lineage>
        <taxon>Bacteria</taxon>
        <taxon>Bacillati</taxon>
        <taxon>Bacillota</taxon>
        <taxon>Bacilli</taxon>
        <taxon>Bacillales</taxon>
        <taxon>Bacillaceae</taxon>
        <taxon>Falsibacillus</taxon>
    </lineage>
</organism>
<keyword evidence="1" id="KW-0547">Nucleotide-binding</keyword>
<evidence type="ECO:0000313" key="3">
    <source>
        <dbReference type="EMBL" id="RDI47888.1"/>
    </source>
</evidence>
<protein>
    <submittedName>
        <fullName evidence="3">YheC/D-like protein</fullName>
    </submittedName>
</protein>
<evidence type="ECO:0000259" key="2">
    <source>
        <dbReference type="PROSITE" id="PS50975"/>
    </source>
</evidence>
<comment type="caution">
    <text evidence="3">The sequence shown here is derived from an EMBL/GenBank/DDBJ whole genome shotgun (WGS) entry which is preliminary data.</text>
</comment>
<dbReference type="OrthoDB" id="7869153at2"/>
<dbReference type="GO" id="GO:0005524">
    <property type="term" value="F:ATP binding"/>
    <property type="evidence" value="ECO:0007669"/>
    <property type="project" value="UniProtKB-UniRule"/>
</dbReference>
<gene>
    <name evidence="3" type="ORF">DFR59_101553</name>
</gene>
<reference evidence="3 4" key="1">
    <citation type="submission" date="2018-07" db="EMBL/GenBank/DDBJ databases">
        <title>Genomic Encyclopedia of Type Strains, Phase IV (KMG-IV): sequencing the most valuable type-strain genomes for metagenomic binning, comparative biology and taxonomic classification.</title>
        <authorList>
            <person name="Goeker M."/>
        </authorList>
    </citation>
    <scope>NUCLEOTIDE SEQUENCE [LARGE SCALE GENOMIC DNA]</scope>
    <source>
        <strain evidence="3 4">DSM 25281</strain>
    </source>
</reference>
<dbReference type="InterPro" id="IPR026838">
    <property type="entry name" value="YheC/D"/>
</dbReference>
<accession>A0A370GW40</accession>
<sequence length="460" mass="51971">MAALILFHINEKPVHVPSFPGIFLSPEDGDALGLKDGQQADVQIGNKKSAALIFLQNDLAEGMGKVDSALYNQLGIPHQIIRWNVRFHMKDGHIKLGPFLSILTEIRQNGNGQPHFGSIHCFAEELHAFTQKNGGYLSLMGLPSSVSSTGSPSSFYLDGDQWTRAVLPLPDVVYNRIHSRRTERSEVFKMVYSHLIDEGTVIFNPHFLSKWEVHQFLRNESHLLPYIPITDLYSRSVLAAYLDEFGAAFIKPIHGSQGRGIIEIKRKNDTYHISQTNYHQVKDHQFSELREAENLIAGWIGKRACIIQQSLQLISLDDKKIDFRLLVHPNRSKKWTVTSSVARLSAENQFVSNLAQGGTINKPLAVLREFFKPETAHYIYSLMKELAVESSKTLSESIEGVAGEFGLDIGVDQSGKTWIIEVNTKPSKQSEQIQSPFRPSTRAIWNFAEILWQERRLQDD</sequence>
<evidence type="ECO:0000256" key="1">
    <source>
        <dbReference type="PROSITE-ProRule" id="PRU00409"/>
    </source>
</evidence>
<keyword evidence="1" id="KW-0067">ATP-binding</keyword>